<gene>
    <name evidence="1" type="ORF">IAC57_05120</name>
</gene>
<protein>
    <submittedName>
        <fullName evidence="1">Uncharacterized protein</fullName>
    </submittedName>
</protein>
<comment type="caution">
    <text evidence="1">The sequence shown here is derived from an EMBL/GenBank/DDBJ whole genome shotgun (WGS) entry which is preliminary data.</text>
</comment>
<sequence length="97" mass="11237">MFLKYYADNFIGARLKRVYHKGKVYADYKEYVNGGIEELSFTGEYGASLIVSEFENESGAFVCITNNEQRDIEHLTGEYKNKKFDEWFASGQLIVLK</sequence>
<dbReference type="Proteomes" id="UP000824081">
    <property type="component" value="Unassembled WGS sequence"/>
</dbReference>
<evidence type="ECO:0000313" key="2">
    <source>
        <dbReference type="Proteomes" id="UP000824081"/>
    </source>
</evidence>
<organism evidence="1 2">
    <name type="scientific">Candidatus Scatosoma pullistercoris</name>
    <dbReference type="NCBI Taxonomy" id="2840934"/>
    <lineage>
        <taxon>Bacteria</taxon>
        <taxon>Bacillati</taxon>
        <taxon>Bacillota</taxon>
        <taxon>Clostridia</taxon>
        <taxon>Candidatus Scatosoma</taxon>
    </lineage>
</organism>
<accession>A0A9D1SH45</accession>
<reference evidence="1" key="2">
    <citation type="journal article" date="2021" name="PeerJ">
        <title>Extensive microbial diversity within the chicken gut microbiome revealed by metagenomics and culture.</title>
        <authorList>
            <person name="Gilroy R."/>
            <person name="Ravi A."/>
            <person name="Getino M."/>
            <person name="Pursley I."/>
            <person name="Horton D.L."/>
            <person name="Alikhan N.F."/>
            <person name="Baker D."/>
            <person name="Gharbi K."/>
            <person name="Hall N."/>
            <person name="Watson M."/>
            <person name="Adriaenssens E.M."/>
            <person name="Foster-Nyarko E."/>
            <person name="Jarju S."/>
            <person name="Secka A."/>
            <person name="Antonio M."/>
            <person name="Oren A."/>
            <person name="Chaudhuri R.R."/>
            <person name="La Ragione R."/>
            <person name="Hildebrand F."/>
            <person name="Pallen M.J."/>
        </authorList>
    </citation>
    <scope>NUCLEOTIDE SEQUENCE</scope>
    <source>
        <strain evidence="1">11687</strain>
    </source>
</reference>
<dbReference type="AlphaFoldDB" id="A0A9D1SH45"/>
<reference evidence="1" key="1">
    <citation type="submission" date="2020-10" db="EMBL/GenBank/DDBJ databases">
        <authorList>
            <person name="Gilroy R."/>
        </authorList>
    </citation>
    <scope>NUCLEOTIDE SEQUENCE</scope>
    <source>
        <strain evidence="1">11687</strain>
    </source>
</reference>
<evidence type="ECO:0000313" key="1">
    <source>
        <dbReference type="EMBL" id="HIU59467.1"/>
    </source>
</evidence>
<dbReference type="EMBL" id="DVMZ01000136">
    <property type="protein sequence ID" value="HIU59467.1"/>
    <property type="molecule type" value="Genomic_DNA"/>
</dbReference>
<proteinExistence type="predicted"/>
<name>A0A9D1SH45_9FIRM</name>